<keyword evidence="3" id="KW-0732">Signal</keyword>
<dbReference type="InterPro" id="IPR041277">
    <property type="entry name" value="MBG_Lactobacillales"/>
</dbReference>
<protein>
    <submittedName>
        <fullName evidence="8">MBG domain-containing protein</fullName>
    </submittedName>
</protein>
<feature type="region of interest" description="Disordered" evidence="5">
    <location>
        <begin position="3544"/>
        <end position="3567"/>
    </location>
</feature>
<gene>
    <name evidence="8" type="ORF">NSA17_03850</name>
</gene>
<dbReference type="NCBIfam" id="TIGR01167">
    <property type="entry name" value="LPXTG_anchor"/>
    <property type="match status" value="1"/>
</dbReference>
<reference evidence="8" key="1">
    <citation type="submission" date="2022-07" db="EMBL/GenBank/DDBJ databases">
        <title>Enhanced cultured diversity of the mouse gut microbiota enables custom-made synthetic communities.</title>
        <authorList>
            <person name="Afrizal A."/>
        </authorList>
    </citation>
    <scope>NUCLEOTIDE SEQUENCE</scope>
    <source>
        <strain evidence="8">DSM 100219</strain>
    </source>
</reference>
<accession>A0AAW5LRM1</accession>
<feature type="transmembrane region" description="Helical" evidence="6">
    <location>
        <begin position="3573"/>
        <end position="3592"/>
    </location>
</feature>
<keyword evidence="2" id="KW-0964">Secreted</keyword>
<evidence type="ECO:0000256" key="6">
    <source>
        <dbReference type="SAM" id="Phobius"/>
    </source>
</evidence>
<feature type="compositionally biased region" description="Basic and acidic residues" evidence="5">
    <location>
        <begin position="133"/>
        <end position="183"/>
    </location>
</feature>
<evidence type="ECO:0000313" key="9">
    <source>
        <dbReference type="Proteomes" id="UP001206357"/>
    </source>
</evidence>
<dbReference type="RefSeq" id="WP_257578573.1">
    <property type="nucleotide sequence ID" value="NZ_JANKAU010000002.1"/>
</dbReference>
<feature type="compositionally biased region" description="Polar residues" evidence="5">
    <location>
        <begin position="114"/>
        <end position="131"/>
    </location>
</feature>
<feature type="region of interest" description="Disordered" evidence="5">
    <location>
        <begin position="3495"/>
        <end position="3519"/>
    </location>
</feature>
<evidence type="ECO:0000259" key="7">
    <source>
        <dbReference type="PROSITE" id="PS50847"/>
    </source>
</evidence>
<sequence>MSMIFNAKDNDSKQRFGIRKLTIGACSVLLSTIILGVSTQGQTNRVQAATTDASPNSSIVNSTDNDQNKNTYSTSNEVNGIASEATSTHKKEDVGTVNATQNVSSENNDEKVKTSASATENNELNTGNYKNKSAVEEKNSASVDKLKTNDENKVTGDSNKENTVENTKNSEEQKDNTNVEKNNKNTHTATIEKTFDSHNITSDTANVDLSKTQDDSSANKLEDAASSSMLKNANASRARVLAASTTKENIAEADEIKENATVTIPSTDGRYTLYISRNTWGNTIDGDQPAKVLLSGNVLAGDTVTISIPSYGIVGVNQPTIDANYGSASIKDVGNNKVVTYNFTASGVINPIITIPPDNGYGGKPTPMQIAQPTVKDITWTVNGVEQTSAEFHIDVNPVWNPKFSLSKPDPNSTDKNALKKMIPDYESIYQLAINETNGVAPGQDYSNTPYPSQKINSAVNYGTVITIPMPKGYVLDQSATMQLNNFGDKTTITQEGNNVIVTVPKGSGTQSWNSGPAYQLVGSYDIAMPATATTYTGDAPITIVQKLNDDGSQTKIWNGPTVSQDFYGANDEIPLGQMPLYAKAAYNGNQLLNNGHKQIVAYFGITNESIASYNDYSSNLTFNFDEELGVSELKTPTIPGTTNYKYTLTYADGTTSEGQVNAGETITGTGVITNIVVSPDDFERDQSTATNLPLNNFAYQTTVSVNAFEAYGAVPDTVKPGTQLAAKMTFTGTVQQGNVTRYLTSTTGFGQNVVSPADLTSSSGIFGYQPNTATGQSNVGYLSVYAGGGQTNNIYEPIFYYVLPEWFSVYDFSTDYTKLFQFIPNTNNGVVGTPKLSVFTVPTEISGLSRQVVKIDYSGTGYNFLAGQGANNRIHLNTLPDGTNGTYQGMIYIVSPTTKLTNTAYNPDNTSNFAPSGITFNPDWVQGNTSSLYYIGSAPYSINQVGGANTASVAQGNQNDILVDSGITNLYDSNKMKYGIRLINVSGSNLTNVVALVNLPQASDTSFTFQLSGRPVYDGDKSGYTFLYSTELGDLKKNSDPDGTKPDETGYVPADQVTDWSKIKSIIIKVAALSNNERSDRLVFTGTDPNLVNDAGKTGYLSTGFYSDTTKPFVSSLAVYNASTAPNKVKPANITVTGAANINFKLQYTDENGQLQTVDLPKLSTSYNLAQNNTMLTEQEAIDLVNKNAASSIPANYEIKSATLQSGGKTWQTNAPEETPIFGEKVQYFYNNATVNLQAVPIQRTLTYQVIDENDPSNPVIIQSNTDLLSNGQAITGNQGSTVPTDASAAYEAVKSALEKQHYVISSNSSTVPETFGPDNTELTIYVTHKTAKVSTPDQWPSNVPDTDKTPLLETITRTIKVSGLPADSSIKSEVQNVSFTRTAVVDLVTGKIIGYVDPNNPDQVVSNGWTIADGSDNNWKSWNALEDLPEGYYPPTSVTFADGQIYNQVALHNGRVSAINEVVVTPEMSSITVNVVYNKVSLDLTINHDLITNTYNGSEQPVSADVINAITHTAASSNSDIPVPNIAQAIQNANLTSDDYSYTDSQGSVLSNAPTNAGNYRIILNQNGLDKLNKVAGGLTINYDPSKSYVNYTIEKAEATAQLEGNNSKTYDGKAVTNIEVTKDGNIKVTANVPGTTQDAYELQAGDYDWYSADGSTKLSDAPTNVGDYTIKLNSTGIANIKAHYGNSDNINWADNAITGSATYDITQAKATILLTDKNKQTSSWTGIEIPVNPPDFVPTITTDNGMTLTVPAGILAVGDYTVTPSPVAPGTYQVSLTNSGIEKIKKAIPTSENYVWNSTGNGVLEIVKAKADYQMSGSGETTYTSSDVKFPIDQLRDAISSSNTVSGQALVIPELDANDFTWSSGTAPTNVGEYTIKLNEDGIKKIATANPNYDLTLGTNVFTYKINAAEASATVSGENSRTYNGQAISLDDIYNGGTITVKVTGLKDQEFTYTLQNNDYTWNVPDPTNVGTYTLTLNSTGIGHLQDLLNDKYGNGNVTIANNQVTGSAKYTIEKANASVILSGNQDETYSAEEYIDSNIKVSDYKVTLGNGIEYTLVDGDLEFTPNQNPTNVGTYTVQLSNQGKRNISAVQSENYEYSFNDTGVGSFNITKVTPSAAFTGQGEKVYDGTPLSGYTPILTITAPGPHDVTLIAGTDYIWTEDGKTFTTAPSDAGDYTVSLTSDGIAKVKAVNEENLDWSNVTINENASYIINKAQATVNFAQPASQTVEYGKNTFDANNFKPSISTNNQVVVDIPDGVSLSAEAGDFEFTNADGNKTTTVPTELGTYTVTLSEAGFEKLQSQTNNYDWVNTAKGTYTVTKATDVSVILTGDQEVTYTGNAFTNSDLNVNGYQVTLGNGQIYKLVAGDLEFVSSQDPTNVGSYKVQLSEQGKENIAKVDSTHYGYNFDNAGTGNFEIQKATPSIKFNAGAEKVFDGTPISLDDYKTQPSVTVTAPSNPTIPLEKGDYVWVKDGITYPTAPSNVDNYTIQLSESGKNKILQNSNNEENLDWANAKISGQGSYVITEATATADLSGNSSKIYDGRPVTTPEINAKDGTVEVTITIPNSIQTVTYKLQNGDYTWNTPNGDAPINAGTYTFKLSPEGLANLQSAINSKWGEGNVKITDADLKGEATFTINKDNINISGNGSQTGTYTGSPQVVDPTNFPITLIPDGDGPVPTIPDGTLTSNDFVVKNKDGKPVNPTDVGDYKVYLTPDGIKKLEKLNPNYNWPTTEQEVGKLVIETAQASATVSGENSRVYNGQAISTTDLYNGGDINVTIYGINGNKLTYTLKEEDYDWNVSDPTNVGTYTLTLNDTGISRLQEVLTAKYGAGNVTLANTAVSGNAKFTITPAIIKISGNGSQTETYTGSPQVVDPNNFPVMLTPEGTGPVPTIPDGTLTSGDFIVKGKDGSPVDPTDVGDYTVYLTPEGVDKLKKLNPNYNWPTTEQEVGTLTITPAKMDITLSGNGSKVSDGQPANVDLSTLVDNLTGHNLNRAGLTLDDFSWNTSDGSAPIEVGNYTITLNENGLKKLQINNSNYTVNVTDEFKYTIIAASQKIEYVDGNGNIIKVIDNIGTDASNYGEKVDFDVKQNVPENYKLVNSNVPTQITIENGVTRFVVEPNIVTTTDTKTVTRTIIVENPDGSENKVIQTVTFTCPQYTDPVNGEITYGHWDKSSGNWNKYNAPEIPGYTSNEVPEEVVTPDTADKTVTVKYTKNPAIETTDTKTVTRTIIVETPDGSEDKVVQTVTFTRPQYTDPVNGEVTYGEWDKSSGNWNKYTAPEIPGYTSNEVPGEIVTPSTADKTVTVKYTKNPLVETTDTKTVTRTIIVENPDGSENKVVQTVTFTRPQYTDPENGEVTYGEWDKSSGSWNKYTAPEIPGYTSNEVPGEVVTPSTADKTVTVKYTKNPLIETTDTKTVTRTIIVETPDGSEDKVVQTVTFTRPQYTDPVDGEVTYGEWAKSSGSWDKYNAPEIPGYTSNEVPGEVVTPDTEDQTIRIGYSKQQEPETPTIPSQPADKKDSGKVSAVKQQVSTTKISKTNIVNTVQKKVGKQASRNRAQVNKKNDHTLPQTGAHKDMLAIISGALAVGIGLLGLSFDRKKKK</sequence>
<keyword evidence="6" id="KW-1133">Transmembrane helix</keyword>
<evidence type="ECO:0000256" key="2">
    <source>
        <dbReference type="ARBA" id="ARBA00022525"/>
    </source>
</evidence>
<evidence type="ECO:0000256" key="4">
    <source>
        <dbReference type="ARBA" id="ARBA00023088"/>
    </source>
</evidence>
<dbReference type="Proteomes" id="UP001206357">
    <property type="component" value="Unassembled WGS sequence"/>
</dbReference>
<dbReference type="Gene3D" id="3.10.430.110">
    <property type="match status" value="15"/>
</dbReference>
<dbReference type="PROSITE" id="PS50847">
    <property type="entry name" value="GRAM_POS_ANCHORING"/>
    <property type="match status" value="1"/>
</dbReference>
<evidence type="ECO:0000256" key="5">
    <source>
        <dbReference type="SAM" id="MobiDB-lite"/>
    </source>
</evidence>
<evidence type="ECO:0000313" key="8">
    <source>
        <dbReference type="EMBL" id="MCR1914557.1"/>
    </source>
</evidence>
<keyword evidence="6" id="KW-0812">Transmembrane</keyword>
<dbReference type="Pfam" id="PF17966">
    <property type="entry name" value="Muc_B2"/>
    <property type="match status" value="5"/>
</dbReference>
<dbReference type="InterPro" id="IPR005877">
    <property type="entry name" value="YSIRK_signal_dom"/>
</dbReference>
<organism evidence="8 9">
    <name type="scientific">Lactobacillus johnsonii</name>
    <dbReference type="NCBI Taxonomy" id="33959"/>
    <lineage>
        <taxon>Bacteria</taxon>
        <taxon>Bacillati</taxon>
        <taxon>Bacillota</taxon>
        <taxon>Bacilli</taxon>
        <taxon>Lactobacillales</taxon>
        <taxon>Lactobacillaceae</taxon>
        <taxon>Lactobacillus</taxon>
    </lineage>
</organism>
<dbReference type="InterPro" id="IPR019931">
    <property type="entry name" value="LPXTG_anchor"/>
</dbReference>
<feature type="domain" description="Gram-positive cocci surface proteins LPxTG" evidence="7">
    <location>
        <begin position="3564"/>
        <end position="3598"/>
    </location>
</feature>
<keyword evidence="4" id="KW-0572">Peptidoglycan-anchor</keyword>
<dbReference type="NCBIfam" id="TIGR01168">
    <property type="entry name" value="YSIRK_signal"/>
    <property type="match status" value="1"/>
</dbReference>
<dbReference type="Pfam" id="PF00746">
    <property type="entry name" value="Gram_pos_anchor"/>
    <property type="match status" value="1"/>
</dbReference>
<evidence type="ECO:0000256" key="1">
    <source>
        <dbReference type="ARBA" id="ARBA00022512"/>
    </source>
</evidence>
<dbReference type="Gene3D" id="2.60.40.4300">
    <property type="match status" value="5"/>
</dbReference>
<feature type="region of interest" description="Disordered" evidence="5">
    <location>
        <begin position="46"/>
        <end position="187"/>
    </location>
</feature>
<feature type="region of interest" description="Disordered" evidence="5">
    <location>
        <begin position="206"/>
        <end position="233"/>
    </location>
</feature>
<feature type="compositionally biased region" description="Polar residues" evidence="5">
    <location>
        <begin position="46"/>
        <end position="78"/>
    </location>
</feature>
<comment type="caution">
    <text evidence="8">The sequence shown here is derived from an EMBL/GenBank/DDBJ whole genome shotgun (WGS) entry which is preliminary data.</text>
</comment>
<evidence type="ECO:0000256" key="3">
    <source>
        <dbReference type="ARBA" id="ARBA00022729"/>
    </source>
</evidence>
<name>A0AAW5LRM1_LACJH</name>
<feature type="compositionally biased region" description="Polar residues" evidence="5">
    <location>
        <begin position="3497"/>
        <end position="3509"/>
    </location>
</feature>
<proteinExistence type="predicted"/>
<dbReference type="Pfam" id="PF04650">
    <property type="entry name" value="YSIRK_signal"/>
    <property type="match status" value="1"/>
</dbReference>
<keyword evidence="1" id="KW-0134">Cell wall</keyword>
<keyword evidence="6" id="KW-0472">Membrane</keyword>
<dbReference type="Pfam" id="PF17883">
    <property type="entry name" value="MBG"/>
    <property type="match status" value="15"/>
</dbReference>
<feature type="compositionally biased region" description="Polar residues" evidence="5">
    <location>
        <begin position="97"/>
        <end position="106"/>
    </location>
</feature>
<dbReference type="EMBL" id="JANKAU010000002">
    <property type="protein sequence ID" value="MCR1914557.1"/>
    <property type="molecule type" value="Genomic_DNA"/>
</dbReference>
<dbReference type="InterPro" id="IPR041495">
    <property type="entry name" value="Mub_B2"/>
</dbReference>